<dbReference type="Pfam" id="PF07995">
    <property type="entry name" value="GSDH"/>
    <property type="match status" value="1"/>
</dbReference>
<dbReference type="EMBL" id="KF900317">
    <property type="protein sequence ID" value="AIE90724.1"/>
    <property type="molecule type" value="Genomic_DNA"/>
</dbReference>
<dbReference type="SUPFAM" id="SSF50952">
    <property type="entry name" value="Soluble quinoprotein glucose dehydrogenase"/>
    <property type="match status" value="1"/>
</dbReference>
<evidence type="ECO:0000313" key="2">
    <source>
        <dbReference type="EMBL" id="AIE90724.1"/>
    </source>
</evidence>
<name>A0A075FHF1_9ARCH</name>
<organism evidence="2">
    <name type="scientific">uncultured marine thaumarchaeote AD1000_06_A03</name>
    <dbReference type="NCBI Taxonomy" id="1455884"/>
    <lineage>
        <taxon>Archaea</taxon>
        <taxon>Nitrososphaerota</taxon>
        <taxon>environmental samples</taxon>
    </lineage>
</organism>
<protein>
    <submittedName>
        <fullName evidence="2">Glucose/sorbosone dehydrogenase</fullName>
    </submittedName>
</protein>
<accession>A0A075FHF1</accession>
<dbReference type="InterPro" id="IPR011042">
    <property type="entry name" value="6-blade_b-propeller_TolB-like"/>
</dbReference>
<evidence type="ECO:0000259" key="1">
    <source>
        <dbReference type="Pfam" id="PF07995"/>
    </source>
</evidence>
<proteinExistence type="predicted"/>
<dbReference type="InterPro" id="IPR011041">
    <property type="entry name" value="Quinoprot_gluc/sorb_DH_b-prop"/>
</dbReference>
<dbReference type="PANTHER" id="PTHR19328">
    <property type="entry name" value="HEDGEHOG-INTERACTING PROTEIN"/>
    <property type="match status" value="1"/>
</dbReference>
<dbReference type="Gene3D" id="2.120.10.30">
    <property type="entry name" value="TolB, C-terminal domain"/>
    <property type="match status" value="1"/>
</dbReference>
<reference evidence="2" key="1">
    <citation type="journal article" date="2014" name="Genome Biol. Evol.">
        <title>Pangenome evidence for extensive interdomain horizontal transfer affecting lineage core and shell genes in uncultured planktonic thaumarchaeota and euryarchaeota.</title>
        <authorList>
            <person name="Deschamps P."/>
            <person name="Zivanovic Y."/>
            <person name="Moreira D."/>
            <person name="Rodriguez-Valera F."/>
            <person name="Lopez-Garcia P."/>
        </authorList>
    </citation>
    <scope>NUCLEOTIDE SEQUENCE</scope>
</reference>
<feature type="domain" description="Glucose/Sorbosone dehydrogenase" evidence="1">
    <location>
        <begin position="72"/>
        <end position="390"/>
    </location>
</feature>
<dbReference type="AlphaFoldDB" id="A0A075FHF1"/>
<dbReference type="InterPro" id="IPR012938">
    <property type="entry name" value="Glc/Sorbosone_DH"/>
</dbReference>
<sequence>MVIFSIFFILNFPIDYLACSASTTACRFFDVVKDEDSQQNDSTEINDSGVELDIVFPEIEVGNLIYLTTANDESGRIFVATREGIIFYIEEDSNNISLFIDIREKIDQELTGERGLLGFTFDQNYIDNGYFYIYYIDFEGNSVISRFKDTKNIESIFNTELKILQVDQPYSNHNGGSILIGPDGYLYIAFGDGGSGGDPFLNGQNGNTLLGSILRIDVSRSSEDNRYQIPNDNPFIDNDNFKDEIWAYGLRNPWRMSFDMKTGKLFVGDVGQDNFEEINIIEKGGNYGWNIMEGNNCFNSEICNRDNLIMPIIEYSHSEGCSVTGGYVYHGRIESLKNKYIFSDFCSGNIWTIDLSNNEYEKERLLKGPFQISSLGQDENGEVYILSFDGRIYTFYEKERV</sequence>
<dbReference type="PANTHER" id="PTHR19328:SF75">
    <property type="entry name" value="ALDOSE SUGAR DEHYDROGENASE YLII"/>
    <property type="match status" value="1"/>
</dbReference>